<feature type="compositionally biased region" description="Low complexity" evidence="1">
    <location>
        <begin position="1"/>
        <end position="21"/>
    </location>
</feature>
<accession>A0AAP8HUB0</accession>
<dbReference type="EMBL" id="PITP01000590">
    <property type="protein sequence ID" value="PKD78477.1"/>
    <property type="molecule type" value="Genomic_DNA"/>
</dbReference>
<gene>
    <name evidence="2" type="ORF">CWS33_30085</name>
</gene>
<name>A0AAP8HUB0_ECOLX</name>
<proteinExistence type="predicted"/>
<evidence type="ECO:0000256" key="1">
    <source>
        <dbReference type="SAM" id="MobiDB-lite"/>
    </source>
</evidence>
<dbReference type="RefSeq" id="WP_213080718.1">
    <property type="nucleotide sequence ID" value="NZ_PITP01000590.1"/>
</dbReference>
<evidence type="ECO:0000313" key="2">
    <source>
        <dbReference type="EMBL" id="PKD78477.1"/>
    </source>
</evidence>
<reference evidence="2 3" key="1">
    <citation type="submission" date="2017-12" db="EMBL/GenBank/DDBJ databases">
        <title>Rapid rising of carbapenem-resistant Enterobacteriaceae(CRE) and emergence of colistin resistance genemcr-1 in CRE in the hospital of Henan, China.</title>
        <authorList>
            <person name="Sun Q."/>
            <person name="Zhang R."/>
            <person name="Li Y."/>
            <person name="Shen Y."/>
            <person name="Zhang Y."/>
            <person name="Yang J."/>
            <person name="Shu L."/>
            <person name="Zhou H."/>
            <person name="Wang Y."/>
            <person name="Wang B."/>
            <person name="Shen Z."/>
        </authorList>
    </citation>
    <scope>NUCLEOTIDE SEQUENCE [LARGE SCALE GENOMIC DNA]</scope>
    <source>
        <strain evidence="2 3">3512</strain>
    </source>
</reference>
<dbReference type="AlphaFoldDB" id="A0AAP8HUB0"/>
<protein>
    <submittedName>
        <fullName evidence="2">Uncharacterized protein</fullName>
    </submittedName>
</protein>
<feature type="non-terminal residue" evidence="2">
    <location>
        <position position="68"/>
    </location>
</feature>
<sequence length="68" mass="7422">MTEPSKTWRSTTTTRSVSMSSGASDDPQHDFSMLRGVQHDTEDNVTEQWSYVGGDGGGPFQVEIRDGA</sequence>
<organism evidence="2 3">
    <name type="scientific">Escherichia coli</name>
    <dbReference type="NCBI Taxonomy" id="562"/>
    <lineage>
        <taxon>Bacteria</taxon>
        <taxon>Pseudomonadati</taxon>
        <taxon>Pseudomonadota</taxon>
        <taxon>Gammaproteobacteria</taxon>
        <taxon>Enterobacterales</taxon>
        <taxon>Enterobacteriaceae</taxon>
        <taxon>Escherichia</taxon>
    </lineage>
</organism>
<feature type="region of interest" description="Disordered" evidence="1">
    <location>
        <begin position="1"/>
        <end position="31"/>
    </location>
</feature>
<dbReference type="Proteomes" id="UP000233549">
    <property type="component" value="Unassembled WGS sequence"/>
</dbReference>
<evidence type="ECO:0000313" key="3">
    <source>
        <dbReference type="Proteomes" id="UP000233549"/>
    </source>
</evidence>
<comment type="caution">
    <text evidence="2">The sequence shown here is derived from an EMBL/GenBank/DDBJ whole genome shotgun (WGS) entry which is preliminary data.</text>
</comment>